<comment type="caution">
    <text evidence="1">The sequence shown here is derived from an EMBL/GenBank/DDBJ whole genome shotgun (WGS) entry which is preliminary data.</text>
</comment>
<dbReference type="Proteomes" id="UP000677244">
    <property type="component" value="Unassembled WGS sequence"/>
</dbReference>
<reference evidence="1 2" key="1">
    <citation type="submission" date="2021-03" db="EMBL/GenBank/DDBJ databases">
        <title>Assistant Professor.</title>
        <authorList>
            <person name="Huq M.A."/>
        </authorList>
    </citation>
    <scope>NUCLEOTIDE SEQUENCE [LARGE SCALE GENOMIC DNA]</scope>
    <source>
        <strain evidence="1 2">MAH-29</strain>
    </source>
</reference>
<protein>
    <submittedName>
        <fullName evidence="1">Uncharacterized protein</fullName>
    </submittedName>
</protein>
<proteinExistence type="predicted"/>
<evidence type="ECO:0000313" key="2">
    <source>
        <dbReference type="Proteomes" id="UP000677244"/>
    </source>
</evidence>
<gene>
    <name evidence="1" type="ORF">J7I42_16620</name>
</gene>
<accession>A0ABS3YWX9</accession>
<keyword evidence="2" id="KW-1185">Reference proteome</keyword>
<dbReference type="RefSeq" id="WP_209139967.1">
    <property type="nucleotide sequence ID" value="NZ_JAGHKO010000004.1"/>
</dbReference>
<dbReference type="EMBL" id="JAGHKO010000004">
    <property type="protein sequence ID" value="MBO9201910.1"/>
    <property type="molecule type" value="Genomic_DNA"/>
</dbReference>
<evidence type="ECO:0000313" key="1">
    <source>
        <dbReference type="EMBL" id="MBO9201910.1"/>
    </source>
</evidence>
<name>A0ABS3YWX9_9BACT</name>
<organism evidence="1 2">
    <name type="scientific">Niastella soli</name>
    <dbReference type="NCBI Taxonomy" id="2821487"/>
    <lineage>
        <taxon>Bacteria</taxon>
        <taxon>Pseudomonadati</taxon>
        <taxon>Bacteroidota</taxon>
        <taxon>Chitinophagia</taxon>
        <taxon>Chitinophagales</taxon>
        <taxon>Chitinophagaceae</taxon>
        <taxon>Niastella</taxon>
    </lineage>
</organism>
<sequence length="54" mass="6415">MLTTKFKKYKPLKVTIVKELRDYSNDPMVLRKAEEAKEFIKKAGIPEDFKQKKL</sequence>